<sequence>MEYILVLCTINDMNKAKEISGKLVREKLAACVNIIPKISSIYFWKDEIVEDEEYLMLIKTKNILFDELKQRIIELHPYEVAEVVSLKIDNGSKAYLEWIGNSTK</sequence>
<comment type="caution">
    <text evidence="2">The sequence shown here is derived from an EMBL/GenBank/DDBJ whole genome shotgun (WGS) entry which is preliminary data.</text>
</comment>
<reference evidence="2" key="1">
    <citation type="submission" date="2020-10" db="EMBL/GenBank/DDBJ databases">
        <authorList>
            <person name="Gilroy R."/>
        </authorList>
    </citation>
    <scope>NUCLEOTIDE SEQUENCE</scope>
    <source>
        <strain evidence="2">10192</strain>
    </source>
</reference>
<dbReference type="EMBL" id="JADIND010000014">
    <property type="protein sequence ID" value="MBO8429889.1"/>
    <property type="molecule type" value="Genomic_DNA"/>
</dbReference>
<dbReference type="InterPro" id="IPR004323">
    <property type="entry name" value="Ion_tolerance_CutA"/>
</dbReference>
<dbReference type="GO" id="GO:0010038">
    <property type="term" value="P:response to metal ion"/>
    <property type="evidence" value="ECO:0007669"/>
    <property type="project" value="InterPro"/>
</dbReference>
<dbReference type="InterPro" id="IPR011322">
    <property type="entry name" value="N-reg_PII-like_a/b"/>
</dbReference>
<dbReference type="PANTHER" id="PTHR23419">
    <property type="entry name" value="DIVALENT CATION TOLERANCE CUTA-RELATED"/>
    <property type="match status" value="1"/>
</dbReference>
<dbReference type="Proteomes" id="UP000823632">
    <property type="component" value="Unassembled WGS sequence"/>
</dbReference>
<evidence type="ECO:0000313" key="2">
    <source>
        <dbReference type="EMBL" id="MBO8429889.1"/>
    </source>
</evidence>
<dbReference type="Pfam" id="PF03091">
    <property type="entry name" value="CutA1"/>
    <property type="match status" value="1"/>
</dbReference>
<proteinExistence type="inferred from homology"/>
<name>A0A9D9GYX0_9BACT</name>
<protein>
    <submittedName>
        <fullName evidence="2">Divalent-cation tolerance protein CutA</fullName>
    </submittedName>
</protein>
<dbReference type="InterPro" id="IPR015867">
    <property type="entry name" value="N-reg_PII/ATP_PRibTrfase_C"/>
</dbReference>
<dbReference type="SUPFAM" id="SSF54913">
    <property type="entry name" value="GlnB-like"/>
    <property type="match status" value="1"/>
</dbReference>
<dbReference type="GO" id="GO:0005507">
    <property type="term" value="F:copper ion binding"/>
    <property type="evidence" value="ECO:0007669"/>
    <property type="project" value="TreeGrafter"/>
</dbReference>
<organism evidence="2 3">
    <name type="scientific">Candidatus Scatousia excrementipullorum</name>
    <dbReference type="NCBI Taxonomy" id="2840936"/>
    <lineage>
        <taxon>Bacteria</taxon>
        <taxon>Candidatus Scatousia</taxon>
    </lineage>
</organism>
<accession>A0A9D9GYX0</accession>
<evidence type="ECO:0000313" key="3">
    <source>
        <dbReference type="Proteomes" id="UP000823632"/>
    </source>
</evidence>
<reference evidence="2" key="2">
    <citation type="journal article" date="2021" name="PeerJ">
        <title>Extensive microbial diversity within the chicken gut microbiome revealed by metagenomics and culture.</title>
        <authorList>
            <person name="Gilroy R."/>
            <person name="Ravi A."/>
            <person name="Getino M."/>
            <person name="Pursley I."/>
            <person name="Horton D.L."/>
            <person name="Alikhan N.F."/>
            <person name="Baker D."/>
            <person name="Gharbi K."/>
            <person name="Hall N."/>
            <person name="Watson M."/>
            <person name="Adriaenssens E.M."/>
            <person name="Foster-Nyarko E."/>
            <person name="Jarju S."/>
            <person name="Secka A."/>
            <person name="Antonio M."/>
            <person name="Oren A."/>
            <person name="Chaudhuri R.R."/>
            <person name="La Ragione R."/>
            <person name="Hildebrand F."/>
            <person name="Pallen M.J."/>
        </authorList>
    </citation>
    <scope>NUCLEOTIDE SEQUENCE</scope>
    <source>
        <strain evidence="2">10192</strain>
    </source>
</reference>
<dbReference type="AlphaFoldDB" id="A0A9D9GYX0"/>
<gene>
    <name evidence="2" type="ORF">IAC76_00740</name>
</gene>
<dbReference type="PANTHER" id="PTHR23419:SF8">
    <property type="entry name" value="FI09726P"/>
    <property type="match status" value="1"/>
</dbReference>
<comment type="similarity">
    <text evidence="1">Belongs to the CutA family.</text>
</comment>
<evidence type="ECO:0000256" key="1">
    <source>
        <dbReference type="ARBA" id="ARBA00010169"/>
    </source>
</evidence>
<dbReference type="Gene3D" id="3.30.70.120">
    <property type="match status" value="1"/>
</dbReference>